<dbReference type="Gene3D" id="3.30.1340.10">
    <property type="entry name" value="HPr-like"/>
    <property type="match status" value="1"/>
</dbReference>
<gene>
    <name evidence="5" type="ORF">EV212_102309</name>
</gene>
<dbReference type="InterPro" id="IPR035895">
    <property type="entry name" value="HPr-like_sf"/>
</dbReference>
<dbReference type="InterPro" id="IPR002114">
    <property type="entry name" value="PTS_HPr_Ser_P_site"/>
</dbReference>
<dbReference type="OrthoDB" id="9809047at2"/>
<dbReference type="EMBL" id="SLXA01000002">
    <property type="protein sequence ID" value="TCO85991.1"/>
    <property type="molecule type" value="Genomic_DNA"/>
</dbReference>
<dbReference type="InterPro" id="IPR050399">
    <property type="entry name" value="HPr"/>
</dbReference>
<accession>A0A4R2LZK3</accession>
<evidence type="ECO:0000256" key="3">
    <source>
        <dbReference type="ARBA" id="ARBA00022683"/>
    </source>
</evidence>
<keyword evidence="6" id="KW-1185">Reference proteome</keyword>
<comment type="caution">
    <text evidence="5">The sequence shown here is derived from an EMBL/GenBank/DDBJ whole genome shotgun (WGS) entry which is preliminary data.</text>
</comment>
<name>A0A4R2LZK3_9FIRM</name>
<dbReference type="PRINTS" id="PR00107">
    <property type="entry name" value="PHOSPHOCPHPR"/>
</dbReference>
<dbReference type="NCBIfam" id="TIGR01003">
    <property type="entry name" value="PTS_HPr_family"/>
    <property type="match status" value="1"/>
</dbReference>
<evidence type="ECO:0000256" key="2">
    <source>
        <dbReference type="ARBA" id="ARBA00022490"/>
    </source>
</evidence>
<feature type="domain" description="HPr" evidence="4">
    <location>
        <begin position="1"/>
        <end position="84"/>
    </location>
</feature>
<organism evidence="5 6">
    <name type="scientific">Frisingicoccus caecimuris</name>
    <dbReference type="NCBI Taxonomy" id="1796636"/>
    <lineage>
        <taxon>Bacteria</taxon>
        <taxon>Bacillati</taxon>
        <taxon>Bacillota</taxon>
        <taxon>Clostridia</taxon>
        <taxon>Lachnospirales</taxon>
        <taxon>Lachnospiraceae</taxon>
        <taxon>Frisingicoccus</taxon>
    </lineage>
</organism>
<dbReference type="AlphaFoldDB" id="A0A4R2LZK3"/>
<reference evidence="5 6" key="1">
    <citation type="submission" date="2019-03" db="EMBL/GenBank/DDBJ databases">
        <title>Genomic Encyclopedia of Type Strains, Phase IV (KMG-IV): sequencing the most valuable type-strain genomes for metagenomic binning, comparative biology and taxonomic classification.</title>
        <authorList>
            <person name="Goeker M."/>
        </authorList>
    </citation>
    <scope>NUCLEOTIDE SEQUENCE [LARGE SCALE GENOMIC DNA]</scope>
    <source>
        <strain evidence="5 6">DSM 28559</strain>
    </source>
</reference>
<dbReference type="GO" id="GO:0009401">
    <property type="term" value="P:phosphoenolpyruvate-dependent sugar phosphotransferase system"/>
    <property type="evidence" value="ECO:0007669"/>
    <property type="project" value="UniProtKB-KW"/>
</dbReference>
<dbReference type="SUPFAM" id="SSF55594">
    <property type="entry name" value="HPr-like"/>
    <property type="match status" value="1"/>
</dbReference>
<dbReference type="Proteomes" id="UP000295711">
    <property type="component" value="Unassembled WGS sequence"/>
</dbReference>
<comment type="subcellular location">
    <subcellularLocation>
        <location evidence="1">Cytoplasm</location>
    </subcellularLocation>
</comment>
<dbReference type="PANTHER" id="PTHR33705:SF2">
    <property type="entry name" value="PHOSPHOCARRIER PROTEIN NPR"/>
    <property type="match status" value="1"/>
</dbReference>
<evidence type="ECO:0000313" key="5">
    <source>
        <dbReference type="EMBL" id="TCO85991.1"/>
    </source>
</evidence>
<dbReference type="PANTHER" id="PTHR33705">
    <property type="entry name" value="PHOSPHOCARRIER PROTEIN HPR"/>
    <property type="match status" value="1"/>
</dbReference>
<proteinExistence type="predicted"/>
<dbReference type="GO" id="GO:0005737">
    <property type="term" value="C:cytoplasm"/>
    <property type="evidence" value="ECO:0007669"/>
    <property type="project" value="UniProtKB-SubCell"/>
</dbReference>
<dbReference type="PROSITE" id="PS00589">
    <property type="entry name" value="PTS_HPR_SER"/>
    <property type="match status" value="1"/>
</dbReference>
<evidence type="ECO:0000313" key="6">
    <source>
        <dbReference type="Proteomes" id="UP000295711"/>
    </source>
</evidence>
<dbReference type="CDD" id="cd00367">
    <property type="entry name" value="PTS-HPr_like"/>
    <property type="match status" value="1"/>
</dbReference>
<dbReference type="PROSITE" id="PS51350">
    <property type="entry name" value="PTS_HPR_DOM"/>
    <property type="match status" value="1"/>
</dbReference>
<sequence>MVSKSMTINIPKGLEARPVALLVQVASQYESSIYVEIQEKKVNAKSIMGMMSLGLAEGEKITIIANGPDEDAAVDAIDKYISKQ</sequence>
<keyword evidence="3" id="KW-0598">Phosphotransferase system</keyword>
<protein>
    <submittedName>
        <fullName evidence="5">Catabolite repression HPr-like protein</fullName>
    </submittedName>
</protein>
<evidence type="ECO:0000259" key="4">
    <source>
        <dbReference type="PROSITE" id="PS51350"/>
    </source>
</evidence>
<dbReference type="InterPro" id="IPR000032">
    <property type="entry name" value="HPr-like"/>
</dbReference>
<keyword evidence="2" id="KW-0963">Cytoplasm</keyword>
<evidence type="ECO:0000256" key="1">
    <source>
        <dbReference type="ARBA" id="ARBA00004496"/>
    </source>
</evidence>
<dbReference type="RefSeq" id="WP_132089087.1">
    <property type="nucleotide sequence ID" value="NZ_JANKAQ010000001.1"/>
</dbReference>
<dbReference type="Pfam" id="PF00381">
    <property type="entry name" value="PTS-HPr"/>
    <property type="match status" value="1"/>
</dbReference>